<feature type="compositionally biased region" description="Polar residues" evidence="1">
    <location>
        <begin position="17"/>
        <end position="31"/>
    </location>
</feature>
<comment type="caution">
    <text evidence="2">The sequence shown here is derived from an EMBL/GenBank/DDBJ whole genome shotgun (WGS) entry which is preliminary data.</text>
</comment>
<protein>
    <submittedName>
        <fullName evidence="2">Uncharacterized protein</fullName>
    </submittedName>
</protein>
<proteinExistence type="predicted"/>
<dbReference type="AlphaFoldDB" id="A0A0B2X114"/>
<gene>
    <name evidence="2" type="ORF">MAM_01942</name>
</gene>
<dbReference type="RefSeq" id="XP_040681084.1">
    <property type="nucleotide sequence ID" value="XM_040820741.1"/>
</dbReference>
<dbReference type="OrthoDB" id="4938430at2759"/>
<evidence type="ECO:0000313" key="2">
    <source>
        <dbReference type="EMBL" id="KHO00019.1"/>
    </source>
</evidence>
<organism evidence="2 3">
    <name type="scientific">Metarhizium album (strain ARSEF 1941)</name>
    <dbReference type="NCBI Taxonomy" id="1081103"/>
    <lineage>
        <taxon>Eukaryota</taxon>
        <taxon>Fungi</taxon>
        <taxon>Dikarya</taxon>
        <taxon>Ascomycota</taxon>
        <taxon>Pezizomycotina</taxon>
        <taxon>Sordariomycetes</taxon>
        <taxon>Hypocreomycetidae</taxon>
        <taxon>Hypocreales</taxon>
        <taxon>Clavicipitaceae</taxon>
        <taxon>Metarhizium</taxon>
    </lineage>
</organism>
<sequence>MPLRRPRRANLAHRSRSTTARHATNKSTHGTQGKGADCKRKDDGLHVVDTHYSPSVKTRSSPSPPSCRDDSTDWVMVQTASAAQYNCSEDETCSHKPGQQLTATNVQRFDNPGNSPVGMYASGDNDGRRRCRRRCSDCQECSAETNVSIATQEHHQAEISQLLGPWAPVSVDSCESDVFAVGAWAMEAESRIESAFNYPRTFQGG</sequence>
<keyword evidence="3" id="KW-1185">Reference proteome</keyword>
<dbReference type="EMBL" id="AZHE01000003">
    <property type="protein sequence ID" value="KHO00019.1"/>
    <property type="molecule type" value="Genomic_DNA"/>
</dbReference>
<dbReference type="Proteomes" id="UP000030816">
    <property type="component" value="Unassembled WGS sequence"/>
</dbReference>
<name>A0A0B2X114_METAS</name>
<feature type="compositionally biased region" description="Basic residues" evidence="1">
    <location>
        <begin position="1"/>
        <end position="16"/>
    </location>
</feature>
<feature type="compositionally biased region" description="Basic and acidic residues" evidence="1">
    <location>
        <begin position="36"/>
        <end position="49"/>
    </location>
</feature>
<dbReference type="HOGENOM" id="CLU_1337786_0_0_1"/>
<feature type="region of interest" description="Disordered" evidence="1">
    <location>
        <begin position="1"/>
        <end position="71"/>
    </location>
</feature>
<reference evidence="2 3" key="1">
    <citation type="journal article" date="2014" name="Proc. Natl. Acad. Sci. U.S.A.">
        <title>Trajectory and genomic determinants of fungal-pathogen speciation and host adaptation.</title>
        <authorList>
            <person name="Hu X."/>
            <person name="Xiao G."/>
            <person name="Zheng P."/>
            <person name="Shang Y."/>
            <person name="Su Y."/>
            <person name="Zhang X."/>
            <person name="Liu X."/>
            <person name="Zhan S."/>
            <person name="St Leger R.J."/>
            <person name="Wang C."/>
        </authorList>
    </citation>
    <scope>NUCLEOTIDE SEQUENCE [LARGE SCALE GENOMIC DNA]</scope>
    <source>
        <strain evidence="2 3">ARSEF 1941</strain>
    </source>
</reference>
<accession>A0A0B2X114</accession>
<evidence type="ECO:0000256" key="1">
    <source>
        <dbReference type="SAM" id="MobiDB-lite"/>
    </source>
</evidence>
<evidence type="ECO:0000313" key="3">
    <source>
        <dbReference type="Proteomes" id="UP000030816"/>
    </source>
</evidence>
<dbReference type="GeneID" id="63736397"/>